<dbReference type="Pfam" id="PF00501">
    <property type="entry name" value="AMP-binding"/>
    <property type="match status" value="1"/>
</dbReference>
<dbReference type="InterPro" id="IPR000873">
    <property type="entry name" value="AMP-dep_synth/lig_dom"/>
</dbReference>
<proteinExistence type="predicted"/>
<dbReference type="PANTHER" id="PTHR45527">
    <property type="entry name" value="NONRIBOSOMAL PEPTIDE SYNTHETASE"/>
    <property type="match status" value="1"/>
</dbReference>
<reference evidence="2" key="1">
    <citation type="submission" date="2021-02" db="EMBL/GenBank/DDBJ databases">
        <authorList>
            <person name="Nowell W R."/>
        </authorList>
    </citation>
    <scope>NUCLEOTIDE SEQUENCE</scope>
</reference>
<dbReference type="PANTHER" id="PTHR45527:SF1">
    <property type="entry name" value="FATTY ACID SYNTHASE"/>
    <property type="match status" value="1"/>
</dbReference>
<organism evidence="2 3">
    <name type="scientific">Adineta steineri</name>
    <dbReference type="NCBI Taxonomy" id="433720"/>
    <lineage>
        <taxon>Eukaryota</taxon>
        <taxon>Metazoa</taxon>
        <taxon>Spiralia</taxon>
        <taxon>Gnathifera</taxon>
        <taxon>Rotifera</taxon>
        <taxon>Eurotatoria</taxon>
        <taxon>Bdelloidea</taxon>
        <taxon>Adinetida</taxon>
        <taxon>Adinetidae</taxon>
        <taxon>Adineta</taxon>
    </lineage>
</organism>
<dbReference type="GO" id="GO:0044550">
    <property type="term" value="P:secondary metabolite biosynthetic process"/>
    <property type="evidence" value="ECO:0007669"/>
    <property type="project" value="TreeGrafter"/>
</dbReference>
<dbReference type="Gene3D" id="3.40.50.980">
    <property type="match status" value="2"/>
</dbReference>
<comment type="caution">
    <text evidence="2">The sequence shown here is derived from an EMBL/GenBank/DDBJ whole genome shotgun (WGS) entry which is preliminary data.</text>
</comment>
<feature type="domain" description="AMP-dependent synthetase/ligase" evidence="1">
    <location>
        <begin position="28"/>
        <end position="162"/>
    </location>
</feature>
<evidence type="ECO:0000259" key="1">
    <source>
        <dbReference type="Pfam" id="PF00501"/>
    </source>
</evidence>
<protein>
    <recommendedName>
        <fullName evidence="1">AMP-dependent synthetase/ligase domain-containing protein</fullName>
    </recommendedName>
</protein>
<dbReference type="AlphaFoldDB" id="A0A820JIF1"/>
<dbReference type="EMBL" id="CAJOAZ010018593">
    <property type="protein sequence ID" value="CAF4327887.1"/>
    <property type="molecule type" value="Genomic_DNA"/>
</dbReference>
<evidence type="ECO:0000313" key="2">
    <source>
        <dbReference type="EMBL" id="CAF4327887.1"/>
    </source>
</evidence>
<dbReference type="GO" id="GO:0005737">
    <property type="term" value="C:cytoplasm"/>
    <property type="evidence" value="ECO:0007669"/>
    <property type="project" value="TreeGrafter"/>
</dbReference>
<feature type="non-terminal residue" evidence="2">
    <location>
        <position position="1"/>
    </location>
</feature>
<dbReference type="PROSITE" id="PS00455">
    <property type="entry name" value="AMP_BINDING"/>
    <property type="match status" value="1"/>
</dbReference>
<dbReference type="InterPro" id="IPR020845">
    <property type="entry name" value="AMP-binding_CS"/>
</dbReference>
<dbReference type="GO" id="GO:0031177">
    <property type="term" value="F:phosphopantetheine binding"/>
    <property type="evidence" value="ECO:0007669"/>
    <property type="project" value="TreeGrafter"/>
</dbReference>
<accession>A0A820JIF1</accession>
<gene>
    <name evidence="2" type="ORF">OXD698_LOCUS47531</name>
</gene>
<sequence>FEHEIVALDIDSILIVNNMEKNIDQLSSIRVTLDDLAYIIFTSGSTGLPKAVQVQHKNFTECMSSLIYSDIVTKKDTVLQMARCSFDIHVQDIMGTFMIGSSLIMLHPRGMMNFDYLISVFKEKNISCISTVPTIILNFFTYLQQQNHHNVVQYLRSVSSGGM</sequence>
<dbReference type="SUPFAM" id="SSF56801">
    <property type="entry name" value="Acetyl-CoA synthetase-like"/>
    <property type="match status" value="1"/>
</dbReference>
<name>A0A820JIF1_9BILA</name>
<evidence type="ECO:0000313" key="3">
    <source>
        <dbReference type="Proteomes" id="UP000663844"/>
    </source>
</evidence>
<dbReference type="GO" id="GO:0043041">
    <property type="term" value="P:amino acid activation for nonribosomal peptide biosynthetic process"/>
    <property type="evidence" value="ECO:0007669"/>
    <property type="project" value="TreeGrafter"/>
</dbReference>
<dbReference type="Proteomes" id="UP000663844">
    <property type="component" value="Unassembled WGS sequence"/>
</dbReference>